<sequence>MDDLKITISTLSPEDVQEFASFIQRHKKRRDRKDYELFKLLLQKQKLSPAQIMGRLYGAEVNPSAYYALRKRLMQHLTDFIVLKRMQEDPTADSSIMGALSMARYLFGAQADRQAWNLLRKAENLATAHEQFDLLNAVYNLQIEKADSEFADDLDLIIKKRNQNKAAADEVERANIASSIISKRLESSRREGRDLQFAATIHSVLQTYGLQEAVSQRPSLLFKLLSIARTAVLARRDYYTFEPYIIERFRALAPHLNMTQTHQYYKIRLLYMIAHVLYRNRKFAQSNEYLEEMRAVLQTQGRSHHTTFYPKYLFLKSANGAFQRNLPQAIQLLEELLQAKTINLPHRDMLTARLGLSFLYFAQDNFQKANNLLVYINHSDKWCERIMGREWVLKKNLGELIIQYEFGNLDLALDRAKGIGRSYKDLLALPAYSNASSFLQLITYLIEQPDLATRKLFLQQVESMLTFVPAEQEDLQAMSFYAWLKAKMLGRRYYDVLLELAHAS</sequence>
<dbReference type="EMBL" id="VKKY01000002">
    <property type="protein sequence ID" value="KAA3438501.1"/>
    <property type="molecule type" value="Genomic_DNA"/>
</dbReference>
<evidence type="ECO:0000313" key="1">
    <source>
        <dbReference type="EMBL" id="KAA3438501.1"/>
    </source>
</evidence>
<dbReference type="OrthoDB" id="732094at2"/>
<name>A0A5B6TF45_9BACT</name>
<organism evidence="1 2">
    <name type="scientific">Rufibacter hautae</name>
    <dbReference type="NCBI Taxonomy" id="2595005"/>
    <lineage>
        <taxon>Bacteria</taxon>
        <taxon>Pseudomonadati</taxon>
        <taxon>Bacteroidota</taxon>
        <taxon>Cytophagia</taxon>
        <taxon>Cytophagales</taxon>
        <taxon>Hymenobacteraceae</taxon>
        <taxon>Rufibacter</taxon>
    </lineage>
</organism>
<dbReference type="AlphaFoldDB" id="A0A5B6TF45"/>
<dbReference type="RefSeq" id="WP_149091559.1">
    <property type="nucleotide sequence ID" value="NZ_VKKY01000002.1"/>
</dbReference>
<comment type="caution">
    <text evidence="1">The sequence shown here is derived from an EMBL/GenBank/DDBJ whole genome shotgun (WGS) entry which is preliminary data.</text>
</comment>
<keyword evidence="2" id="KW-1185">Reference proteome</keyword>
<dbReference type="Proteomes" id="UP000324133">
    <property type="component" value="Unassembled WGS sequence"/>
</dbReference>
<gene>
    <name evidence="1" type="ORF">FOA19_14805</name>
</gene>
<evidence type="ECO:0000313" key="2">
    <source>
        <dbReference type="Proteomes" id="UP000324133"/>
    </source>
</evidence>
<reference evidence="1 2" key="1">
    <citation type="submission" date="2019-07" db="EMBL/GenBank/DDBJ databases">
        <title>Rufibacter sp. nov., isolated from lake sediment.</title>
        <authorList>
            <person name="Qu J.-H."/>
        </authorList>
    </citation>
    <scope>NUCLEOTIDE SEQUENCE [LARGE SCALE GENOMIC DNA]</scope>
    <source>
        <strain evidence="1 2">NBS58-1</strain>
    </source>
</reference>
<protein>
    <submittedName>
        <fullName evidence="1">Uncharacterized protein</fullName>
    </submittedName>
</protein>
<accession>A0A5B6TF45</accession>
<proteinExistence type="predicted"/>